<comment type="caution">
    <text evidence="2">The sequence shown here is derived from an EMBL/GenBank/DDBJ whole genome shotgun (WGS) entry which is preliminary data.</text>
</comment>
<proteinExistence type="predicted"/>
<feature type="region of interest" description="Disordered" evidence="1">
    <location>
        <begin position="1"/>
        <end position="32"/>
    </location>
</feature>
<sequence>MSLKSGIRSSGRGWRMRDGAAHPSRQMGSAGRLNQPIHFRSLTLEYFFPMRREVLEWSTFFPKCHRHLTTSLDIDGYELPCTEILYTLLFCDSSSA</sequence>
<evidence type="ECO:0000256" key="1">
    <source>
        <dbReference type="SAM" id="MobiDB-lite"/>
    </source>
</evidence>
<evidence type="ECO:0000313" key="2">
    <source>
        <dbReference type="EMBL" id="GFS32550.1"/>
    </source>
</evidence>
<gene>
    <name evidence="2" type="ORF">NPIL_669041</name>
</gene>
<reference evidence="2" key="1">
    <citation type="submission" date="2020-08" db="EMBL/GenBank/DDBJ databases">
        <title>Multicomponent nature underlies the extraordinary mechanical properties of spider dragline silk.</title>
        <authorList>
            <person name="Kono N."/>
            <person name="Nakamura H."/>
            <person name="Mori M."/>
            <person name="Yoshida Y."/>
            <person name="Ohtoshi R."/>
            <person name="Malay A.D."/>
            <person name="Moran D.A.P."/>
            <person name="Tomita M."/>
            <person name="Numata K."/>
            <person name="Arakawa K."/>
        </authorList>
    </citation>
    <scope>NUCLEOTIDE SEQUENCE</scope>
</reference>
<dbReference type="Proteomes" id="UP000887013">
    <property type="component" value="Unassembled WGS sequence"/>
</dbReference>
<accession>A0A8X6M7Q5</accession>
<organism evidence="2 3">
    <name type="scientific">Nephila pilipes</name>
    <name type="common">Giant wood spider</name>
    <name type="synonym">Nephila maculata</name>
    <dbReference type="NCBI Taxonomy" id="299642"/>
    <lineage>
        <taxon>Eukaryota</taxon>
        <taxon>Metazoa</taxon>
        <taxon>Ecdysozoa</taxon>
        <taxon>Arthropoda</taxon>
        <taxon>Chelicerata</taxon>
        <taxon>Arachnida</taxon>
        <taxon>Araneae</taxon>
        <taxon>Araneomorphae</taxon>
        <taxon>Entelegynae</taxon>
        <taxon>Araneoidea</taxon>
        <taxon>Nephilidae</taxon>
        <taxon>Nephila</taxon>
    </lineage>
</organism>
<dbReference type="EMBL" id="BMAW01042091">
    <property type="protein sequence ID" value="GFS32550.1"/>
    <property type="molecule type" value="Genomic_DNA"/>
</dbReference>
<keyword evidence="3" id="KW-1185">Reference proteome</keyword>
<name>A0A8X6M7Q5_NEPPI</name>
<protein>
    <submittedName>
        <fullName evidence="2">Uncharacterized protein</fullName>
    </submittedName>
</protein>
<evidence type="ECO:0000313" key="3">
    <source>
        <dbReference type="Proteomes" id="UP000887013"/>
    </source>
</evidence>
<dbReference type="AlphaFoldDB" id="A0A8X6M7Q5"/>